<evidence type="ECO:0000256" key="11">
    <source>
        <dbReference type="ARBA" id="ARBA00023136"/>
    </source>
</evidence>
<comment type="subcellular location">
    <subcellularLocation>
        <location evidence="2">Membrane</location>
        <topology evidence="2">Multi-pass membrane protein</topology>
    </subcellularLocation>
</comment>
<dbReference type="InterPro" id="IPR013083">
    <property type="entry name" value="Znf_RING/FYVE/PHD"/>
</dbReference>
<gene>
    <name evidence="15" type="ORF">GUITHDRAFT_164771</name>
</gene>
<accession>L1IVE4</accession>
<dbReference type="GO" id="GO:0006511">
    <property type="term" value="P:ubiquitin-dependent protein catabolic process"/>
    <property type="evidence" value="ECO:0007669"/>
    <property type="project" value="TreeGrafter"/>
</dbReference>
<dbReference type="GeneID" id="17296871"/>
<dbReference type="OMA" id="MANCNPA"/>
<dbReference type="EMBL" id="JH993034">
    <property type="protein sequence ID" value="EKX40087.1"/>
    <property type="molecule type" value="Genomic_DNA"/>
</dbReference>
<keyword evidence="7 12" id="KW-0863">Zinc-finger</keyword>
<evidence type="ECO:0000256" key="13">
    <source>
        <dbReference type="SAM" id="MobiDB-lite"/>
    </source>
</evidence>
<feature type="compositionally biased region" description="Polar residues" evidence="13">
    <location>
        <begin position="290"/>
        <end position="303"/>
    </location>
</feature>
<dbReference type="CDD" id="cd16454">
    <property type="entry name" value="RING-H2_PA-TM-RING"/>
    <property type="match status" value="1"/>
</dbReference>
<evidence type="ECO:0000256" key="6">
    <source>
        <dbReference type="ARBA" id="ARBA00022723"/>
    </source>
</evidence>
<feature type="region of interest" description="Disordered" evidence="13">
    <location>
        <begin position="323"/>
        <end position="344"/>
    </location>
</feature>
<dbReference type="GO" id="GO:0008270">
    <property type="term" value="F:zinc ion binding"/>
    <property type="evidence" value="ECO:0007669"/>
    <property type="project" value="UniProtKB-KW"/>
</dbReference>
<dbReference type="SUPFAM" id="SSF57850">
    <property type="entry name" value="RING/U-box"/>
    <property type="match status" value="1"/>
</dbReference>
<reference evidence="17" key="2">
    <citation type="submission" date="2012-11" db="EMBL/GenBank/DDBJ databases">
        <authorList>
            <person name="Kuo A."/>
            <person name="Curtis B.A."/>
            <person name="Tanifuji G."/>
            <person name="Burki F."/>
            <person name="Gruber A."/>
            <person name="Irimia M."/>
            <person name="Maruyama S."/>
            <person name="Arias M.C."/>
            <person name="Ball S.G."/>
            <person name="Gile G.H."/>
            <person name="Hirakawa Y."/>
            <person name="Hopkins J.F."/>
            <person name="Rensing S.A."/>
            <person name="Schmutz J."/>
            <person name="Symeonidi A."/>
            <person name="Elias M."/>
            <person name="Eveleigh R.J."/>
            <person name="Herman E.K."/>
            <person name="Klute M.J."/>
            <person name="Nakayama T."/>
            <person name="Obornik M."/>
            <person name="Reyes-Prieto A."/>
            <person name="Armbrust E.V."/>
            <person name="Aves S.J."/>
            <person name="Beiko R.G."/>
            <person name="Coutinho P."/>
            <person name="Dacks J.B."/>
            <person name="Durnford D.G."/>
            <person name="Fast N.M."/>
            <person name="Green B.R."/>
            <person name="Grisdale C."/>
            <person name="Hempe F."/>
            <person name="Henrissat B."/>
            <person name="Hoppner M.P."/>
            <person name="Ishida K.-I."/>
            <person name="Kim E."/>
            <person name="Koreny L."/>
            <person name="Kroth P.G."/>
            <person name="Liu Y."/>
            <person name="Malik S.-B."/>
            <person name="Maier U.G."/>
            <person name="McRose D."/>
            <person name="Mock T."/>
            <person name="Neilson J.A."/>
            <person name="Onodera N.T."/>
            <person name="Poole A.M."/>
            <person name="Pritham E.J."/>
            <person name="Richards T.A."/>
            <person name="Rocap G."/>
            <person name="Roy S.W."/>
            <person name="Sarai C."/>
            <person name="Schaack S."/>
            <person name="Shirato S."/>
            <person name="Slamovits C.H."/>
            <person name="Spencer D.F."/>
            <person name="Suzuki S."/>
            <person name="Worden A.Z."/>
            <person name="Zauner S."/>
            <person name="Barry K."/>
            <person name="Bell C."/>
            <person name="Bharti A.K."/>
            <person name="Crow J.A."/>
            <person name="Grimwood J."/>
            <person name="Kramer R."/>
            <person name="Lindquist E."/>
            <person name="Lucas S."/>
            <person name="Salamov A."/>
            <person name="McFadden G.I."/>
            <person name="Lane C.E."/>
            <person name="Keeling P.J."/>
            <person name="Gray M.W."/>
            <person name="Grigoriev I.V."/>
            <person name="Archibald J.M."/>
        </authorList>
    </citation>
    <scope>NUCLEOTIDE SEQUENCE</scope>
    <source>
        <strain evidence="17">CCMP2712</strain>
    </source>
</reference>
<feature type="domain" description="RING-type" evidence="14">
    <location>
        <begin position="126"/>
        <end position="167"/>
    </location>
</feature>
<evidence type="ECO:0000313" key="15">
    <source>
        <dbReference type="EMBL" id="EKX40087.1"/>
    </source>
</evidence>
<feature type="compositionally biased region" description="Low complexity" evidence="13">
    <location>
        <begin position="330"/>
        <end position="344"/>
    </location>
</feature>
<dbReference type="InterPro" id="IPR011016">
    <property type="entry name" value="Znf_RING-CH"/>
</dbReference>
<dbReference type="STRING" id="905079.L1IVE4"/>
<protein>
    <recommendedName>
        <fullName evidence="3">RING-type E3 ubiquitin transferase</fullName>
        <ecNumber evidence="3">2.3.2.27</ecNumber>
    </recommendedName>
</protein>
<name>L1IVE4_GUITC</name>
<reference evidence="15 17" key="1">
    <citation type="journal article" date="2012" name="Nature">
        <title>Algal genomes reveal evolutionary mosaicism and the fate of nucleomorphs.</title>
        <authorList>
            <consortium name="DOE Joint Genome Institute"/>
            <person name="Curtis B.A."/>
            <person name="Tanifuji G."/>
            <person name="Burki F."/>
            <person name="Gruber A."/>
            <person name="Irimia M."/>
            <person name="Maruyama S."/>
            <person name="Arias M.C."/>
            <person name="Ball S.G."/>
            <person name="Gile G.H."/>
            <person name="Hirakawa Y."/>
            <person name="Hopkins J.F."/>
            <person name="Kuo A."/>
            <person name="Rensing S.A."/>
            <person name="Schmutz J."/>
            <person name="Symeonidi A."/>
            <person name="Elias M."/>
            <person name="Eveleigh R.J."/>
            <person name="Herman E.K."/>
            <person name="Klute M.J."/>
            <person name="Nakayama T."/>
            <person name="Obornik M."/>
            <person name="Reyes-Prieto A."/>
            <person name="Armbrust E.V."/>
            <person name="Aves S.J."/>
            <person name="Beiko R.G."/>
            <person name="Coutinho P."/>
            <person name="Dacks J.B."/>
            <person name="Durnford D.G."/>
            <person name="Fast N.M."/>
            <person name="Green B.R."/>
            <person name="Grisdale C.J."/>
            <person name="Hempel F."/>
            <person name="Henrissat B."/>
            <person name="Hoppner M.P."/>
            <person name="Ishida K."/>
            <person name="Kim E."/>
            <person name="Koreny L."/>
            <person name="Kroth P.G."/>
            <person name="Liu Y."/>
            <person name="Malik S.B."/>
            <person name="Maier U.G."/>
            <person name="McRose D."/>
            <person name="Mock T."/>
            <person name="Neilson J.A."/>
            <person name="Onodera N.T."/>
            <person name="Poole A.M."/>
            <person name="Pritham E.J."/>
            <person name="Richards T.A."/>
            <person name="Rocap G."/>
            <person name="Roy S.W."/>
            <person name="Sarai C."/>
            <person name="Schaack S."/>
            <person name="Shirato S."/>
            <person name="Slamovits C.H."/>
            <person name="Spencer D.F."/>
            <person name="Suzuki S."/>
            <person name="Worden A.Z."/>
            <person name="Zauner S."/>
            <person name="Barry K."/>
            <person name="Bell C."/>
            <person name="Bharti A.K."/>
            <person name="Crow J.A."/>
            <person name="Grimwood J."/>
            <person name="Kramer R."/>
            <person name="Lindquist E."/>
            <person name="Lucas S."/>
            <person name="Salamov A."/>
            <person name="McFadden G.I."/>
            <person name="Lane C.E."/>
            <person name="Keeling P.J."/>
            <person name="Gray M.W."/>
            <person name="Grigoriev I.V."/>
            <person name="Archibald J.M."/>
        </authorList>
    </citation>
    <scope>NUCLEOTIDE SEQUENCE</scope>
    <source>
        <strain evidence="15 17">CCMP2712</strain>
    </source>
</reference>
<feature type="region of interest" description="Disordered" evidence="13">
    <location>
        <begin position="254"/>
        <end position="303"/>
    </location>
</feature>
<comment type="catalytic activity">
    <reaction evidence="1">
        <text>S-ubiquitinyl-[E2 ubiquitin-conjugating enzyme]-L-cysteine + [acceptor protein]-L-lysine = [E2 ubiquitin-conjugating enzyme]-L-cysteine + N(6)-ubiquitinyl-[acceptor protein]-L-lysine.</text>
        <dbReference type="EC" id="2.3.2.27"/>
    </reaction>
</comment>
<evidence type="ECO:0000256" key="5">
    <source>
        <dbReference type="ARBA" id="ARBA00022692"/>
    </source>
</evidence>
<dbReference type="eggNOG" id="KOG0800">
    <property type="taxonomic scope" value="Eukaryota"/>
</dbReference>
<feature type="compositionally biased region" description="Basic and acidic residues" evidence="13">
    <location>
        <begin position="82"/>
        <end position="99"/>
    </location>
</feature>
<evidence type="ECO:0000256" key="12">
    <source>
        <dbReference type="PROSITE-ProRule" id="PRU00175"/>
    </source>
</evidence>
<feature type="compositionally biased region" description="Polar residues" evidence="13">
    <location>
        <begin position="259"/>
        <end position="283"/>
    </location>
</feature>
<dbReference type="EnsemblProtists" id="EKX40087">
    <property type="protein sequence ID" value="EKX40087"/>
    <property type="gene ID" value="GUITHDRAFT_164771"/>
</dbReference>
<dbReference type="RefSeq" id="XP_005827067.1">
    <property type="nucleotide sequence ID" value="XM_005827010.1"/>
</dbReference>
<dbReference type="OrthoDB" id="8062037at2759"/>
<keyword evidence="11" id="KW-0472">Membrane</keyword>
<dbReference type="PANTHER" id="PTHR45977">
    <property type="entry name" value="TARGET OF ERK KINASE MPK-1"/>
    <property type="match status" value="1"/>
</dbReference>
<dbReference type="HOGENOM" id="CLU_486142_0_0_1"/>
<keyword evidence="17" id="KW-1185">Reference proteome</keyword>
<feature type="compositionally biased region" description="Polar residues" evidence="13">
    <location>
        <begin position="424"/>
        <end position="452"/>
    </location>
</feature>
<dbReference type="SMART" id="SM00184">
    <property type="entry name" value="RING"/>
    <property type="match status" value="1"/>
</dbReference>
<dbReference type="PaxDb" id="55529-EKX40087"/>
<feature type="region of interest" description="Disordered" evidence="13">
    <location>
        <begin position="366"/>
        <end position="452"/>
    </location>
</feature>
<keyword evidence="5" id="KW-0812">Transmembrane</keyword>
<evidence type="ECO:0000256" key="9">
    <source>
        <dbReference type="ARBA" id="ARBA00022833"/>
    </source>
</evidence>
<keyword evidence="8" id="KW-0833">Ubl conjugation pathway</keyword>
<keyword evidence="6" id="KW-0479">Metal-binding</keyword>
<dbReference type="GO" id="GO:0061630">
    <property type="term" value="F:ubiquitin protein ligase activity"/>
    <property type="evidence" value="ECO:0007669"/>
    <property type="project" value="UniProtKB-EC"/>
</dbReference>
<feature type="region of interest" description="Disordered" evidence="13">
    <location>
        <begin position="1"/>
        <end position="31"/>
    </location>
</feature>
<dbReference type="KEGG" id="gtt:GUITHDRAFT_164771"/>
<dbReference type="GO" id="GO:0016567">
    <property type="term" value="P:protein ubiquitination"/>
    <property type="evidence" value="ECO:0007669"/>
    <property type="project" value="TreeGrafter"/>
</dbReference>
<evidence type="ECO:0000259" key="14">
    <source>
        <dbReference type="PROSITE" id="PS50089"/>
    </source>
</evidence>
<dbReference type="GO" id="GO:0016020">
    <property type="term" value="C:membrane"/>
    <property type="evidence" value="ECO:0007669"/>
    <property type="project" value="UniProtKB-SubCell"/>
</dbReference>
<feature type="region of interest" description="Disordered" evidence="13">
    <location>
        <begin position="82"/>
        <end position="107"/>
    </location>
</feature>
<dbReference type="Pfam" id="PF13639">
    <property type="entry name" value="zf-RING_2"/>
    <property type="match status" value="1"/>
</dbReference>
<evidence type="ECO:0000256" key="8">
    <source>
        <dbReference type="ARBA" id="ARBA00022786"/>
    </source>
</evidence>
<evidence type="ECO:0000313" key="17">
    <source>
        <dbReference type="Proteomes" id="UP000011087"/>
    </source>
</evidence>
<dbReference type="AlphaFoldDB" id="L1IVE4"/>
<evidence type="ECO:0000256" key="1">
    <source>
        <dbReference type="ARBA" id="ARBA00000900"/>
    </source>
</evidence>
<evidence type="ECO:0000256" key="4">
    <source>
        <dbReference type="ARBA" id="ARBA00022679"/>
    </source>
</evidence>
<dbReference type="Gene3D" id="3.30.40.10">
    <property type="entry name" value="Zinc/RING finger domain, C3HC4 (zinc finger)"/>
    <property type="match status" value="1"/>
</dbReference>
<proteinExistence type="predicted"/>
<feature type="compositionally biased region" description="Basic and acidic residues" evidence="13">
    <location>
        <begin position="1"/>
        <end position="10"/>
    </location>
</feature>
<feature type="compositionally biased region" description="Low complexity" evidence="13">
    <location>
        <begin position="384"/>
        <end position="401"/>
    </location>
</feature>
<evidence type="ECO:0000256" key="3">
    <source>
        <dbReference type="ARBA" id="ARBA00012483"/>
    </source>
</evidence>
<evidence type="ECO:0000256" key="7">
    <source>
        <dbReference type="ARBA" id="ARBA00022771"/>
    </source>
</evidence>
<organism evidence="15">
    <name type="scientific">Guillardia theta (strain CCMP2712)</name>
    <name type="common">Cryptophyte</name>
    <dbReference type="NCBI Taxonomy" id="905079"/>
    <lineage>
        <taxon>Eukaryota</taxon>
        <taxon>Cryptophyceae</taxon>
        <taxon>Pyrenomonadales</taxon>
        <taxon>Geminigeraceae</taxon>
        <taxon>Guillardia</taxon>
    </lineage>
</organism>
<dbReference type="EC" id="2.3.2.27" evidence="3"/>
<keyword evidence="9" id="KW-0862">Zinc</keyword>
<reference evidence="16" key="3">
    <citation type="submission" date="2016-03" db="UniProtKB">
        <authorList>
            <consortium name="EnsemblProtists"/>
        </authorList>
    </citation>
    <scope>IDENTIFICATION</scope>
</reference>
<evidence type="ECO:0000313" key="16">
    <source>
        <dbReference type="EnsemblProtists" id="EKX40087"/>
    </source>
</evidence>
<evidence type="ECO:0000256" key="10">
    <source>
        <dbReference type="ARBA" id="ARBA00022989"/>
    </source>
</evidence>
<dbReference type="Proteomes" id="UP000011087">
    <property type="component" value="Unassembled WGS sequence"/>
</dbReference>
<keyword evidence="4" id="KW-0808">Transferase</keyword>
<keyword evidence="10" id="KW-1133">Transmembrane helix</keyword>
<dbReference type="PANTHER" id="PTHR45977:SF4">
    <property type="entry name" value="RING-TYPE DOMAIN-CONTAINING PROTEIN"/>
    <property type="match status" value="1"/>
</dbReference>
<evidence type="ECO:0000256" key="2">
    <source>
        <dbReference type="ARBA" id="ARBA00004141"/>
    </source>
</evidence>
<dbReference type="InterPro" id="IPR001841">
    <property type="entry name" value="Znf_RING"/>
</dbReference>
<sequence>MTDSREEHRNQQGLRGEGTSHPNHRPLAPVYIRSSDANSVIASLNGAVESSNDVFTGVPQEVLDRDTCRMKYADAILRELEKQNEKQESDAKDKSESTDAQKGCPHSAGLIIPGLQIDTEEDDRLCEVCQCGYEDDEEVMVLPCQHFFHSECVGRWLSMKTTCPKCRHELSPPAPTEQREVIITRTTTIEWMPITQWVPASTTTVEVRSEVGSDYETVTTTTTRPVMIQGPSSLPQPPNGLNNVAPPNMNARPLPIPNSLPNVNGNLNPINPTNLQNPQSSNGFRPAPNNALNSQSSGPSSNIPVLTAAEYQRLLERANEALQQVQGDGSDASQSQAHQSSSAARIPVLTEEVYRRLLERANEALQQRNEDGSELPHTNTIPAGQGQTTSSIGSSSPGQSSNPASFGVLSQDYPRLDRVPEPLPSTQVGPTQRAWTSPVASSNHPANNAHRSTSIQSNAVIPMYGSPDWSNSSISLSSSAWHVLENMSPPTGPHPRIIASALNPNIPTVDSGSPTLQPIAAMGAIPVTPPLLPGGPILVPSMEIASSQVFTDVNPLIVLMQ</sequence>
<dbReference type="PROSITE" id="PS50089">
    <property type="entry name" value="ZF_RING_2"/>
    <property type="match status" value="1"/>
</dbReference>
<dbReference type="SMART" id="SM00744">
    <property type="entry name" value="RINGv"/>
    <property type="match status" value="1"/>
</dbReference>